<evidence type="ECO:0000259" key="1">
    <source>
        <dbReference type="Pfam" id="PF09359"/>
    </source>
</evidence>
<dbReference type="GO" id="GO:0006799">
    <property type="term" value="P:polyphosphate biosynthetic process"/>
    <property type="evidence" value="ECO:0007669"/>
    <property type="project" value="UniProtKB-ARBA"/>
</dbReference>
<dbReference type="EMBL" id="LJIX01000006">
    <property type="protein sequence ID" value="KQL19877.1"/>
    <property type="molecule type" value="Genomic_DNA"/>
</dbReference>
<name>A0A0Q3T8X0_9BACI</name>
<dbReference type="Proteomes" id="UP000050996">
    <property type="component" value="Unassembled WGS sequence"/>
</dbReference>
<dbReference type="RefSeq" id="WP_056685051.1">
    <property type="nucleotide sequence ID" value="NZ_LJIX01000006.1"/>
</dbReference>
<dbReference type="InterPro" id="IPR042267">
    <property type="entry name" value="VTC_sf"/>
</dbReference>
<dbReference type="InterPro" id="IPR018966">
    <property type="entry name" value="VTC_domain"/>
</dbReference>
<reference evidence="2 3" key="1">
    <citation type="submission" date="2015-09" db="EMBL/GenBank/DDBJ databases">
        <title>Genome sequencing project for genomic taxonomy and phylogenomics of Bacillus-like bacteria.</title>
        <authorList>
            <person name="Liu B."/>
            <person name="Wang J."/>
            <person name="Zhu Y."/>
            <person name="Liu G."/>
            <person name="Chen Q."/>
            <person name="Chen Z."/>
            <person name="Lan J."/>
            <person name="Che J."/>
            <person name="Ge C."/>
            <person name="Shi H."/>
            <person name="Pan Z."/>
            <person name="Liu X."/>
        </authorList>
    </citation>
    <scope>NUCLEOTIDE SEQUENCE [LARGE SCALE GENOMIC DNA]</scope>
    <source>
        <strain evidence="2 3">FJAT-18043</strain>
    </source>
</reference>
<dbReference type="Gene3D" id="3.20.100.30">
    <property type="entry name" value="VTC, catalytic tunnel domain"/>
    <property type="match status" value="1"/>
</dbReference>
<comment type="caution">
    <text evidence="2">The sequence shown here is derived from an EMBL/GenBank/DDBJ whole genome shotgun (WGS) entry which is preliminary data.</text>
</comment>
<organism evidence="2 3">
    <name type="scientific">Cytobacillus solani</name>
    <dbReference type="NCBI Taxonomy" id="1637975"/>
    <lineage>
        <taxon>Bacteria</taxon>
        <taxon>Bacillati</taxon>
        <taxon>Bacillota</taxon>
        <taxon>Bacilli</taxon>
        <taxon>Bacillales</taxon>
        <taxon>Bacillaceae</taxon>
        <taxon>Cytobacillus</taxon>
    </lineage>
</organism>
<dbReference type="PATRIC" id="fig|1637975.4.peg.3057"/>
<protein>
    <submittedName>
        <fullName evidence="2">Vacuolar transporter</fullName>
    </submittedName>
</protein>
<accession>A0A0Q3T8X0</accession>
<dbReference type="CDD" id="cd07750">
    <property type="entry name" value="PolyPPase_VTC_like"/>
    <property type="match status" value="1"/>
</dbReference>
<dbReference type="Pfam" id="PF09359">
    <property type="entry name" value="VTC"/>
    <property type="match status" value="1"/>
</dbReference>
<dbReference type="AlphaFoldDB" id="A0A0Q3T8X0"/>
<sequence>MKKLRHELKFYINVREYELLRKKLQIVLKRDVNMVNEEGYHIRSLYFDNVYDSDLFEKNYGIYKRKKLRVRIYNQSDHIIKLEKKNRYGEMINKESISISRDEYERLLMWDYDFLLDKNNSVAKDFYLFMRTQHMSPKIIVDYVREAYKEDIEDVRITFDKYLSAGINSIDIFEKDIVTIEALHEPLMIMEVKFNTYLPDYIRDILQLDSHQRSAISKYVICREAGMTYYKQ</sequence>
<proteinExistence type="predicted"/>
<keyword evidence="3" id="KW-1185">Reference proteome</keyword>
<feature type="domain" description="VTC" evidence="1">
    <location>
        <begin position="5"/>
        <end position="223"/>
    </location>
</feature>
<gene>
    <name evidence="2" type="ORF">AN957_15770</name>
</gene>
<evidence type="ECO:0000313" key="2">
    <source>
        <dbReference type="EMBL" id="KQL19877.1"/>
    </source>
</evidence>
<dbReference type="STRING" id="1637975.AN957_15770"/>
<evidence type="ECO:0000313" key="3">
    <source>
        <dbReference type="Proteomes" id="UP000050996"/>
    </source>
</evidence>